<dbReference type="Proteomes" id="UP000306552">
    <property type="component" value="Unassembled WGS sequence"/>
</dbReference>
<evidence type="ECO:0000256" key="1">
    <source>
        <dbReference type="SAM" id="SignalP"/>
    </source>
</evidence>
<evidence type="ECO:0000313" key="3">
    <source>
        <dbReference type="Proteomes" id="UP000306552"/>
    </source>
</evidence>
<evidence type="ECO:0000313" key="2">
    <source>
        <dbReference type="EMBL" id="TKS56498.1"/>
    </source>
</evidence>
<dbReference type="InterPro" id="IPR011044">
    <property type="entry name" value="Quino_amine_DH_bsu"/>
</dbReference>
<sequence>MCNFNKKYFRRFKMNRILIFIIFILSSFTSTAQNKIDIKGKVKAKIINQQNSNLLVATSKATYGIDPQTQHLKWTTKKLKKVIYKSYMELGESSLILLEKKPLINSKFLSKLFNTKGASFIILDTDTGEIFFDSTRLNYKSIFNLEYFPKDKSILFTGIKHKSFFLYHLKLTDKAKNWEVKLADNKFIKAAKRQLIGNDNLIPNQNGNIFWVLDNQLRVFNAKNGQVTSEINNVKDIDYEPNSDILITYKENINVSKANKETLISAYLSGDMSLLWEQPVKVFGKIKKSILVDGRLIVITQTGFDVISLKTGQKQWEKSESLPLLEDVIPTVNNQYFVIQDQFFFKIDSTGQKAWKNPIKIFKSDDRGLYFIKQQRKYVLSITPSFIHKINSNTGELIGESPKTLNTSSFAERGLKLFNNRYHVWFDSVENTFLIFSNSRLYRTKVEEKLQPQLIFTFEEKSVPQFERRSNGYFFRQNNHFVYLDEEGHKIYDTTSSKIVKPSLINTTQSLGKQGYRIYSATLGFIPKQIDNAFKSVLVSTNVGVLNRSSAFVYGNYHNYTTLYDDFTSLPQVDVGSYLEDDFKTSKKGKIDKNTYVFVTYEEEKLYFKSLNKETGQIVNLKSTPLKSTDIMIDQALKIAYVFFKDHIEIYGLN</sequence>
<dbReference type="InterPro" id="IPR015943">
    <property type="entry name" value="WD40/YVTN_repeat-like_dom_sf"/>
</dbReference>
<organism evidence="2 3">
    <name type="scientific">Mesohalobacter halotolerans</name>
    <dbReference type="NCBI Taxonomy" id="1883405"/>
    <lineage>
        <taxon>Bacteria</taxon>
        <taxon>Pseudomonadati</taxon>
        <taxon>Bacteroidota</taxon>
        <taxon>Flavobacteriia</taxon>
        <taxon>Flavobacteriales</taxon>
        <taxon>Flavobacteriaceae</taxon>
        <taxon>Mesohalobacter</taxon>
    </lineage>
</organism>
<dbReference type="SUPFAM" id="SSF50969">
    <property type="entry name" value="YVTN repeat-like/Quinoprotein amine dehydrogenase"/>
    <property type="match status" value="1"/>
</dbReference>
<reference evidence="2 3" key="1">
    <citation type="submission" date="2019-04" db="EMBL/GenBank/DDBJ databases">
        <title>Psychroflexus halotolerans sp. nov., isolated from a marine solar saltern.</title>
        <authorList>
            <person name="Feng X."/>
        </authorList>
    </citation>
    <scope>NUCLEOTIDE SEQUENCE [LARGE SCALE GENOMIC DNA]</scope>
    <source>
        <strain evidence="2 3">WDS2C27</strain>
    </source>
</reference>
<dbReference type="OrthoDB" id="725093at2"/>
<dbReference type="EMBL" id="SWMU01000002">
    <property type="protein sequence ID" value="TKS56498.1"/>
    <property type="molecule type" value="Genomic_DNA"/>
</dbReference>
<keyword evidence="3" id="KW-1185">Reference proteome</keyword>
<feature type="signal peptide" evidence="1">
    <location>
        <begin position="1"/>
        <end position="32"/>
    </location>
</feature>
<name>A0A4U5TT91_9FLAO</name>
<protein>
    <recommendedName>
        <fullName evidence="4">Outer membrane protein assembly factor BamB</fullName>
    </recommendedName>
</protein>
<dbReference type="Gene3D" id="2.130.10.10">
    <property type="entry name" value="YVTN repeat-like/Quinoprotein amine dehydrogenase"/>
    <property type="match status" value="1"/>
</dbReference>
<proteinExistence type="predicted"/>
<accession>A0A4U5TT91</accession>
<keyword evidence="1" id="KW-0732">Signal</keyword>
<gene>
    <name evidence="2" type="ORF">FCN74_05530</name>
</gene>
<dbReference type="AlphaFoldDB" id="A0A4U5TT91"/>
<evidence type="ECO:0008006" key="4">
    <source>
        <dbReference type="Google" id="ProtNLM"/>
    </source>
</evidence>
<comment type="caution">
    <text evidence="2">The sequence shown here is derived from an EMBL/GenBank/DDBJ whole genome shotgun (WGS) entry which is preliminary data.</text>
</comment>
<feature type="chain" id="PRO_5020235801" description="Outer membrane protein assembly factor BamB" evidence="1">
    <location>
        <begin position="33"/>
        <end position="654"/>
    </location>
</feature>